<dbReference type="AlphaFoldDB" id="A0A975PF48"/>
<keyword evidence="2" id="KW-1185">Reference proteome</keyword>
<dbReference type="EMBL" id="CP073100">
    <property type="protein sequence ID" value="QUE51819.1"/>
    <property type="molecule type" value="Genomic_DNA"/>
</dbReference>
<reference evidence="1" key="1">
    <citation type="submission" date="2021-04" db="EMBL/GenBank/DDBJ databases">
        <title>Luteolibacter sp. 32A isolated from the skin of an Anderson's salamander (Ambystoma andersonii).</title>
        <authorList>
            <person name="Spergser J."/>
            <person name="Busse H.-J."/>
        </authorList>
    </citation>
    <scope>NUCLEOTIDE SEQUENCE</scope>
    <source>
        <strain evidence="1">32A</strain>
    </source>
</reference>
<gene>
    <name evidence="1" type="ORF">KBB96_02765</name>
</gene>
<evidence type="ECO:0000313" key="2">
    <source>
        <dbReference type="Proteomes" id="UP000676169"/>
    </source>
</evidence>
<dbReference type="RefSeq" id="WP_211632021.1">
    <property type="nucleotide sequence ID" value="NZ_CP073100.1"/>
</dbReference>
<proteinExistence type="predicted"/>
<name>A0A975PF48_9BACT</name>
<dbReference type="KEGG" id="lamb:KBB96_02765"/>
<sequence length="1073" mass="117033">MMMVLLATLALGLLSLSSITLRGSTQETARMKARANARCALMMAVGQLQKNLGPDQRISAPAAMAGAKVPPEHENWCGVWKSDTTTTSSFPAGREDRFMTWLVSSPQETSLGRVGSTSGSSVVLERLADGRETRVPLVNLPEGKAAWWTADEAQKANVDLFEPVISTDSAQIASRHAPPRLAPEAIEAMKAFPKDEATVKRLVTPEEIELTGVAKVPDLNRTYTVGARTVLSDVRKGGLKKDFSSLFEMPETEISGYGQWTGANSINDAQAYIYGNPGAAIGARWNHLHAYYNLYKDVSLVANEPRIQLASKPLIDWRLADQQQDYGDKQGGFRYPRISRILYVFSYSAVPPSGTSTEFTLRLGVDVYVLLWNPFDVRITWPANTTFLSKFSAGLPFKFNWFVNGAQRGAATRLGDVIGSPGGLFLQSQFQMPGEATFNMAPGETRLFSLAKTTSTFNGGSYPDFTPGLYYNDLLFYDKVLGPGGKVTGGAADRISVGMEPYNETGAYNNKAQYVDFWIYDRSRGWPYYEHRGEIIAEGNTQFTQNLKPLSKDILPSVTMSEASAKKKPFAAFIMEMKSAADSTLATPSFLYSGAARLSSRLNNSNEDFSLDRLEYKLEKMESFQSDVLQCTLPGDPNGENHGYIGSGRLPMDGRTHMTSLSIPSMPPLSVANLRHASVGDGASCLRATLWAPQNISCTPSPIYTDQAVGNSYAHPRISASATSGTGSGSTLYDHSFLANEALWDGWFFSSLSSRSADGSAVPPSSAWNDFIVGKKTLLNPRFSLWRGTNNDDKLRSDVFNGDKIRLEAHRSIASHLLLNGGFNVNSTSVDAWTAFLSSTRLRSIRKLNRTGNPGGELVQAKGTLFSRGDFVLDESVDGNSGDDSQYSGFRDLSDSQVRDLATKVVDEVRKRGPFLNVSEFVNRRLGDNADLALRGVLQAAIDATDLNDRLKALGRPGLGSPPSGSFANPNAAQLNTSTGAPGWLMQGDVLDPLGPFVTVRGDTFRIRAYGESTDPQGNVVARAWCEAVVQRTPDYLDKTETAQTNPPVTKVNLQFGREFRIVGFRWLNGPEA</sequence>
<organism evidence="1 2">
    <name type="scientific">Luteolibacter ambystomatis</name>
    <dbReference type="NCBI Taxonomy" id="2824561"/>
    <lineage>
        <taxon>Bacteria</taxon>
        <taxon>Pseudomonadati</taxon>
        <taxon>Verrucomicrobiota</taxon>
        <taxon>Verrucomicrobiia</taxon>
        <taxon>Verrucomicrobiales</taxon>
        <taxon>Verrucomicrobiaceae</taxon>
        <taxon>Luteolibacter</taxon>
    </lineage>
</organism>
<dbReference type="Proteomes" id="UP000676169">
    <property type="component" value="Chromosome"/>
</dbReference>
<evidence type="ECO:0000313" key="1">
    <source>
        <dbReference type="EMBL" id="QUE51819.1"/>
    </source>
</evidence>
<protein>
    <submittedName>
        <fullName evidence="1">Uncharacterized protein</fullName>
    </submittedName>
</protein>
<accession>A0A975PF48</accession>